<feature type="signal peptide" evidence="3">
    <location>
        <begin position="1"/>
        <end position="24"/>
    </location>
</feature>
<dbReference type="AlphaFoldDB" id="A0AA41HD73"/>
<sequence>MNMNQPLKLAIALAALTLTSQAMAQITFYEHDGWRGRTFTANRPVNDFSRTGFNDRASSVVVERGQWEVCDDANFGGNCMVLRRGSYESLGGMGMNDRISSVRPVGRRDRYDNEAPAPLPQPTYEYRRRPSERVIEVPISSVRAVVGTPEQRCWVERQQVTEPARSGNNVGGVIAGALIGGILGHQVGGGTGRDVATAGGAVAGAAIGNNMANNSNSQSYARDVRRCENVSNPTPEYWDVTYNYRGQQHRVQMSTAPGQTIAVNARTGEPRM</sequence>
<dbReference type="EMBL" id="JAHTGR010000006">
    <property type="protein sequence ID" value="MBV6322011.1"/>
    <property type="molecule type" value="Genomic_DNA"/>
</dbReference>
<accession>A0AA41HD73</accession>
<dbReference type="PANTHER" id="PTHR35603">
    <property type="match status" value="1"/>
</dbReference>
<evidence type="ECO:0000256" key="3">
    <source>
        <dbReference type="SAM" id="SignalP"/>
    </source>
</evidence>
<feature type="chain" id="PRO_5041278793" evidence="3">
    <location>
        <begin position="25"/>
        <end position="272"/>
    </location>
</feature>
<dbReference type="Proteomes" id="UP001155901">
    <property type="component" value="Unassembled WGS sequence"/>
</dbReference>
<name>A0AA41HD73_9BURK</name>
<evidence type="ECO:0000259" key="4">
    <source>
        <dbReference type="PROSITE" id="PS50915"/>
    </source>
</evidence>
<dbReference type="Pfam" id="PF00030">
    <property type="entry name" value="Crystall"/>
    <property type="match status" value="1"/>
</dbReference>
<dbReference type="Pfam" id="PF05433">
    <property type="entry name" value="Rick_17kDa_Anti"/>
    <property type="match status" value="1"/>
</dbReference>
<gene>
    <name evidence="5" type="ORF">KVP70_13765</name>
</gene>
<evidence type="ECO:0000256" key="2">
    <source>
        <dbReference type="ARBA" id="ARBA00023136"/>
    </source>
</evidence>
<organism evidence="5 6">
    <name type="scientific">Duganella violaceipulchra</name>
    <dbReference type="NCBI Taxonomy" id="2849652"/>
    <lineage>
        <taxon>Bacteria</taxon>
        <taxon>Pseudomonadati</taxon>
        <taxon>Pseudomonadota</taxon>
        <taxon>Betaproteobacteria</taxon>
        <taxon>Burkholderiales</taxon>
        <taxon>Oxalobacteraceae</taxon>
        <taxon>Telluria group</taxon>
        <taxon>Duganella</taxon>
    </lineage>
</organism>
<dbReference type="PANTHER" id="PTHR35603:SF2">
    <property type="entry name" value="OUTER MEMBRANE LIPOPROTEIN"/>
    <property type="match status" value="1"/>
</dbReference>
<protein>
    <submittedName>
        <fullName evidence="5">Glycine zipper 2TM domain-containing protein</fullName>
    </submittedName>
</protein>
<dbReference type="InterPro" id="IPR008816">
    <property type="entry name" value="Gly_zipper_2TM_dom"/>
</dbReference>
<keyword evidence="3" id="KW-0732">Signal</keyword>
<feature type="domain" description="Beta/gamma crystallin 'Greek key'" evidence="4">
    <location>
        <begin position="65"/>
        <end position="106"/>
    </location>
</feature>
<keyword evidence="2" id="KW-0472">Membrane</keyword>
<evidence type="ECO:0000313" key="6">
    <source>
        <dbReference type="Proteomes" id="UP001155901"/>
    </source>
</evidence>
<dbReference type="SMART" id="SM00247">
    <property type="entry name" value="XTALbg"/>
    <property type="match status" value="1"/>
</dbReference>
<evidence type="ECO:0000313" key="5">
    <source>
        <dbReference type="EMBL" id="MBV6322011.1"/>
    </source>
</evidence>
<proteinExistence type="predicted"/>
<dbReference type="GO" id="GO:0019867">
    <property type="term" value="C:outer membrane"/>
    <property type="evidence" value="ECO:0007669"/>
    <property type="project" value="InterPro"/>
</dbReference>
<comment type="caution">
    <text evidence="5">The sequence shown here is derived from an EMBL/GenBank/DDBJ whole genome shotgun (WGS) entry which is preliminary data.</text>
</comment>
<dbReference type="InterPro" id="IPR001064">
    <property type="entry name" value="Beta/gamma_crystallin"/>
</dbReference>
<comment type="subcellular location">
    <subcellularLocation>
        <location evidence="1">Membrane</location>
    </subcellularLocation>
</comment>
<reference evidence="5" key="1">
    <citation type="submission" date="2021-07" db="EMBL/GenBank/DDBJ databases">
        <title>Characterization of violacein-producing bacteria and related species.</title>
        <authorList>
            <person name="Wilson H.S."/>
            <person name="De Leon M.E."/>
        </authorList>
    </citation>
    <scope>NUCLEOTIDE SEQUENCE</scope>
    <source>
        <strain evidence="5">HSC-15S17</strain>
    </source>
</reference>
<dbReference type="InterPro" id="IPR051407">
    <property type="entry name" value="Bact_OM_lipoprot/Surf_antigen"/>
</dbReference>
<evidence type="ECO:0000256" key="1">
    <source>
        <dbReference type="ARBA" id="ARBA00004370"/>
    </source>
</evidence>
<dbReference type="PROSITE" id="PS50915">
    <property type="entry name" value="CRYSTALLIN_BETA_GAMMA"/>
    <property type="match status" value="1"/>
</dbReference>